<organism evidence="1 2">
    <name type="scientific">Dokdonia sinensis</name>
    <dbReference type="NCBI Taxonomy" id="2479847"/>
    <lineage>
        <taxon>Bacteria</taxon>
        <taxon>Pseudomonadati</taxon>
        <taxon>Bacteroidota</taxon>
        <taxon>Flavobacteriia</taxon>
        <taxon>Flavobacteriales</taxon>
        <taxon>Flavobacteriaceae</taxon>
        <taxon>Dokdonia</taxon>
    </lineage>
</organism>
<protein>
    <submittedName>
        <fullName evidence="1">Uncharacterized protein</fullName>
    </submittedName>
</protein>
<accession>A0A3M0GIG5</accession>
<dbReference type="RefSeq" id="WP_121916634.1">
    <property type="nucleotide sequence ID" value="NZ_REFV01000004.1"/>
</dbReference>
<comment type="caution">
    <text evidence="1">The sequence shown here is derived from an EMBL/GenBank/DDBJ whole genome shotgun (WGS) entry which is preliminary data.</text>
</comment>
<dbReference type="AlphaFoldDB" id="A0A3M0GIG5"/>
<gene>
    <name evidence="1" type="ORF">EAX61_05290</name>
</gene>
<dbReference type="Proteomes" id="UP000281985">
    <property type="component" value="Unassembled WGS sequence"/>
</dbReference>
<dbReference type="EMBL" id="REFV01000004">
    <property type="protein sequence ID" value="RMB60899.1"/>
    <property type="molecule type" value="Genomic_DNA"/>
</dbReference>
<proteinExistence type="predicted"/>
<keyword evidence="2" id="KW-1185">Reference proteome</keyword>
<sequence>MRGIILTVFVVFLYSCNSGKEKINYGTFKLYEDDTLVGTIYRIDNFQIEKYLDESEVVAKIQYTSDSTYIMSGIEKNQVGIDTLKWLNTYRKTGNSKFQIIAKPQNSDIDYEYKATLVKTRNEVPIEFAERLNELNE</sequence>
<evidence type="ECO:0000313" key="2">
    <source>
        <dbReference type="Proteomes" id="UP000281985"/>
    </source>
</evidence>
<dbReference type="OrthoDB" id="1437516at2"/>
<evidence type="ECO:0000313" key="1">
    <source>
        <dbReference type="EMBL" id="RMB60899.1"/>
    </source>
</evidence>
<name>A0A3M0GIG5_9FLAO</name>
<reference evidence="1 2" key="1">
    <citation type="submission" date="2018-10" db="EMBL/GenBank/DDBJ databases">
        <title>Dokdonia luteus sp. nov., isolated from sea water.</title>
        <authorList>
            <person name="Zhou L.Y."/>
            <person name="Du Z.J."/>
        </authorList>
    </citation>
    <scope>NUCLEOTIDE SEQUENCE [LARGE SCALE GENOMIC DNA]</scope>
    <source>
        <strain evidence="1 2">SH27</strain>
    </source>
</reference>